<dbReference type="Proteomes" id="UP000702954">
    <property type="component" value="Unassembled WGS sequence"/>
</dbReference>
<protein>
    <recommendedName>
        <fullName evidence="4">Virulence RhuM family protein</fullName>
    </recommendedName>
</protein>
<evidence type="ECO:0008006" key="4">
    <source>
        <dbReference type="Google" id="ProtNLM"/>
    </source>
</evidence>
<keyword evidence="3" id="KW-1185">Reference proteome</keyword>
<reference evidence="1 3" key="1">
    <citation type="journal article" date="2018" name="Int. J. Syst. Evol. Microbiol.">
        <title>Draft Genome Sequence of Faecalimonas umbilicata JCM 30896T, an Acetate-Producing Bacterium Isolated from Human Feces.</title>
        <authorList>
            <person name="Sakamoto M."/>
            <person name="Ikeyama N."/>
            <person name="Yuki M."/>
            <person name="Ohkuma M."/>
        </authorList>
    </citation>
    <scope>NUCLEOTIDE SEQUENCE [LARGE SCALE GENOMIC DNA]</scope>
    <source>
        <strain evidence="1 3">EGH7</strain>
    </source>
</reference>
<dbReference type="EMBL" id="BHEO01000006">
    <property type="protein sequence ID" value="GBU04910.1"/>
    <property type="molecule type" value="Genomic_DNA"/>
</dbReference>
<sequence length="56" mass="6677">MKIFRITGSGYLNIKEKMRVLIYEDLKKFQRIDDRKEAVTIGYDIVYNSICEWSGK</sequence>
<gene>
    <name evidence="1" type="ORF">FAEUMB_13960</name>
    <name evidence="2" type="ORF">FAEUMB_14510</name>
</gene>
<comment type="caution">
    <text evidence="1">The sequence shown here is derived from an EMBL/GenBank/DDBJ whole genome shotgun (WGS) entry which is preliminary data.</text>
</comment>
<name>A0ABQ0QWU8_9FIRM</name>
<organism evidence="1 3">
    <name type="scientific">Faecalimonas umbilicata</name>
    <dbReference type="NCBI Taxonomy" id="1912855"/>
    <lineage>
        <taxon>Bacteria</taxon>
        <taxon>Bacillati</taxon>
        <taxon>Bacillota</taxon>
        <taxon>Clostridia</taxon>
        <taxon>Lachnospirales</taxon>
        <taxon>Lachnospiraceae</taxon>
        <taxon>Faecalimonas</taxon>
    </lineage>
</organism>
<dbReference type="RefSeq" id="WP_320885930.1">
    <property type="nucleotide sequence ID" value="NZ_JAXFAF010000068.1"/>
</dbReference>
<evidence type="ECO:0000313" key="3">
    <source>
        <dbReference type="Proteomes" id="UP000702954"/>
    </source>
</evidence>
<proteinExistence type="predicted"/>
<dbReference type="EMBL" id="BHEO01000005">
    <property type="protein sequence ID" value="GBU04855.1"/>
    <property type="molecule type" value="Genomic_DNA"/>
</dbReference>
<evidence type="ECO:0000313" key="1">
    <source>
        <dbReference type="EMBL" id="GBU04855.1"/>
    </source>
</evidence>
<accession>A0ABQ0QWU8</accession>
<evidence type="ECO:0000313" key="2">
    <source>
        <dbReference type="EMBL" id="GBU04910.1"/>
    </source>
</evidence>